<dbReference type="OrthoDB" id="2014623at2759"/>
<comment type="subcellular location">
    <subcellularLocation>
        <location evidence="1">Cell membrane</location>
    </subcellularLocation>
</comment>
<evidence type="ECO:0000313" key="10">
    <source>
        <dbReference type="EnsemblPlants" id="KQK14512"/>
    </source>
</evidence>
<evidence type="ECO:0000256" key="2">
    <source>
        <dbReference type="ARBA" id="ARBA00005507"/>
    </source>
</evidence>
<dbReference type="InterPro" id="IPR006918">
    <property type="entry name" value="COBRA_pln"/>
</dbReference>
<evidence type="ECO:0000256" key="6">
    <source>
        <dbReference type="ARBA" id="ARBA00023180"/>
    </source>
</evidence>
<reference evidence="10" key="3">
    <citation type="submission" date="2018-08" db="UniProtKB">
        <authorList>
            <consortium name="EnsemblPlants"/>
        </authorList>
    </citation>
    <scope>IDENTIFICATION</scope>
    <source>
        <strain evidence="10">cv. Bd21</strain>
    </source>
</reference>
<comment type="similarity">
    <text evidence="2">Belongs to the COBRA family.</text>
</comment>
<evidence type="ECO:0000256" key="1">
    <source>
        <dbReference type="ARBA" id="ARBA00004236"/>
    </source>
</evidence>
<evidence type="ECO:0000256" key="7">
    <source>
        <dbReference type="SAM" id="SignalP"/>
    </source>
</evidence>
<dbReference type="AlphaFoldDB" id="A0A0Q3GU59"/>
<feature type="domain" description="COBRA C-terminal" evidence="8">
    <location>
        <begin position="444"/>
        <end position="658"/>
    </location>
</feature>
<dbReference type="Gramene" id="KQK14512">
    <property type="protein sequence ID" value="KQK14512"/>
    <property type="gene ID" value="BRADI_1g16791v3"/>
</dbReference>
<evidence type="ECO:0000256" key="4">
    <source>
        <dbReference type="ARBA" id="ARBA00022729"/>
    </source>
</evidence>
<reference evidence="9" key="2">
    <citation type="submission" date="2017-06" db="EMBL/GenBank/DDBJ databases">
        <title>WGS assembly of Brachypodium distachyon.</title>
        <authorList>
            <consortium name="The International Brachypodium Initiative"/>
            <person name="Lucas S."/>
            <person name="Harmon-Smith M."/>
            <person name="Lail K."/>
            <person name="Tice H."/>
            <person name="Grimwood J."/>
            <person name="Bruce D."/>
            <person name="Barry K."/>
            <person name="Shu S."/>
            <person name="Lindquist E."/>
            <person name="Wang M."/>
            <person name="Pitluck S."/>
            <person name="Vogel J.P."/>
            <person name="Garvin D.F."/>
            <person name="Mockler T.C."/>
            <person name="Schmutz J."/>
            <person name="Rokhsar D."/>
            <person name="Bevan M.W."/>
        </authorList>
    </citation>
    <scope>NUCLEOTIDE SEQUENCE</scope>
    <source>
        <strain evidence="9">Bd21</strain>
    </source>
</reference>
<dbReference type="Proteomes" id="UP000008810">
    <property type="component" value="Chromosome 1"/>
</dbReference>
<evidence type="ECO:0000259" key="8">
    <source>
        <dbReference type="Pfam" id="PF25079"/>
    </source>
</evidence>
<keyword evidence="4 7" id="KW-0732">Signal</keyword>
<dbReference type="GO" id="GO:0010215">
    <property type="term" value="P:cellulose microfibril organization"/>
    <property type="evidence" value="ECO:0007669"/>
    <property type="project" value="InterPro"/>
</dbReference>
<dbReference type="EMBL" id="CM000880">
    <property type="protein sequence ID" value="KQK14512.2"/>
    <property type="molecule type" value="Genomic_DNA"/>
</dbReference>
<dbReference type="Pfam" id="PF25079">
    <property type="entry name" value="COB_C"/>
    <property type="match status" value="1"/>
</dbReference>
<dbReference type="GO" id="GO:0005886">
    <property type="term" value="C:plasma membrane"/>
    <property type="evidence" value="ECO:0007669"/>
    <property type="project" value="UniProtKB-SubCell"/>
</dbReference>
<feature type="chain" id="PRO_5035999590" description="COBRA C-terminal domain-containing protein" evidence="7">
    <location>
        <begin position="25"/>
        <end position="685"/>
    </location>
</feature>
<gene>
    <name evidence="9" type="ORF">BRADI_1g16791v3</name>
</gene>
<reference evidence="9 10" key="1">
    <citation type="journal article" date="2010" name="Nature">
        <title>Genome sequencing and analysis of the model grass Brachypodium distachyon.</title>
        <authorList>
            <consortium name="International Brachypodium Initiative"/>
        </authorList>
    </citation>
    <scope>NUCLEOTIDE SEQUENCE [LARGE SCALE GENOMIC DNA]</scope>
    <source>
        <strain evidence="9 10">Bd21</strain>
    </source>
</reference>
<keyword evidence="3" id="KW-1003">Cell membrane</keyword>
<name>A0A0Q3GU59_BRADI</name>
<evidence type="ECO:0000256" key="3">
    <source>
        <dbReference type="ARBA" id="ARBA00022475"/>
    </source>
</evidence>
<dbReference type="InterPro" id="IPR056900">
    <property type="entry name" value="COB_C"/>
</dbReference>
<dbReference type="Pfam" id="PF04833">
    <property type="entry name" value="COBRA"/>
    <property type="match status" value="1"/>
</dbReference>
<sequence>MASTIVSSLAVFFFLLLLLALAVAQPAVTPPPLPDDTAGCNGVLLTYTLQGRDRIRPFVSPADAQSQPYSFRATATVLNSGVRPLAAGSWSLLLAFAHREVLVSVSGAVLTSGADLPFNTTTAEAGALTSFSESPQRDLLTPIATAGDLARIQATVTLVGTHFAGPEPLTPPPLPSNISLLAGGGYTCSPPAVNNASLSTCCVPGNDPMAAPPLAPPTSTLSRGVSGDLVITYDVLQAHESTYLALVTLDNDAPMGRLDGWRLSWEWARGEFVGAMRGAHPLELDAGACVYGAQGEHYKDLDFFSGAVLTCARRPVILDLPPTRRDDAAMGNIEHCCRNGTLLPKSMDDAPGSSSSSSRSAFQMEVYKMPPDLNRTSRPHPPASFRISGSSPLNPDYTCGQPVTVRPSEFPDPSGLESTTRAIATWQASCNITVDNGSGGKPPQCCVSFSAFYNDSVIPCNTCACGCPAPASSASCSRTAPATLLPPHALLMPADRRAKEALKWANDEDLPLPANPPPCGDMCGVSVNWHVATDAEGGWSARVTLFNWGPGADMPDWFAAVVMDDKVYAGFEQAYSFNGTAVGNGTVFLRGREGFNELLLRESNMSGVDYPVPGKLQSVLSFTKKIDGGGDIDVVAGDGFPSKVFFNGEECAMPQRIPSKGVGVRAGISGNALLLLLLSKHLIRN</sequence>
<accession>A0A0Q3GU59</accession>
<dbReference type="PANTHER" id="PTHR31052:SF34">
    <property type="entry name" value="OS07G0690900 PROTEIN"/>
    <property type="match status" value="1"/>
</dbReference>
<dbReference type="EnsemblPlants" id="KQK14512">
    <property type="protein sequence ID" value="KQK14512"/>
    <property type="gene ID" value="BRADI_1g16791v3"/>
</dbReference>
<feature type="signal peptide" evidence="7">
    <location>
        <begin position="1"/>
        <end position="24"/>
    </location>
</feature>
<proteinExistence type="inferred from homology"/>
<dbReference type="InParanoid" id="A0A0Q3GU59"/>
<keyword evidence="11" id="KW-1185">Reference proteome</keyword>
<protein>
    <recommendedName>
        <fullName evidence="8">COBRA C-terminal domain-containing protein</fullName>
    </recommendedName>
</protein>
<evidence type="ECO:0000313" key="9">
    <source>
        <dbReference type="EMBL" id="KQK14512.2"/>
    </source>
</evidence>
<evidence type="ECO:0000313" key="11">
    <source>
        <dbReference type="Proteomes" id="UP000008810"/>
    </source>
</evidence>
<dbReference type="STRING" id="15368.A0A0Q3GU59"/>
<keyword evidence="5" id="KW-0472">Membrane</keyword>
<evidence type="ECO:0000256" key="5">
    <source>
        <dbReference type="ARBA" id="ARBA00023136"/>
    </source>
</evidence>
<keyword evidence="6" id="KW-0325">Glycoprotein</keyword>
<organism evidence="9">
    <name type="scientific">Brachypodium distachyon</name>
    <name type="common">Purple false brome</name>
    <name type="synonym">Trachynia distachya</name>
    <dbReference type="NCBI Taxonomy" id="15368"/>
    <lineage>
        <taxon>Eukaryota</taxon>
        <taxon>Viridiplantae</taxon>
        <taxon>Streptophyta</taxon>
        <taxon>Embryophyta</taxon>
        <taxon>Tracheophyta</taxon>
        <taxon>Spermatophyta</taxon>
        <taxon>Magnoliopsida</taxon>
        <taxon>Liliopsida</taxon>
        <taxon>Poales</taxon>
        <taxon>Poaceae</taxon>
        <taxon>BOP clade</taxon>
        <taxon>Pooideae</taxon>
        <taxon>Stipodae</taxon>
        <taxon>Brachypodieae</taxon>
        <taxon>Brachypodium</taxon>
    </lineage>
</organism>
<dbReference type="PANTHER" id="PTHR31052">
    <property type="entry name" value="COBRA-LIKE PROTEIN 7"/>
    <property type="match status" value="1"/>
</dbReference>